<proteinExistence type="predicted"/>
<reference evidence="1" key="1">
    <citation type="submission" date="2023-10" db="EMBL/GenBank/DDBJ databases">
        <title>Genome assembly of Pristionchus species.</title>
        <authorList>
            <person name="Yoshida K."/>
            <person name="Sommer R.J."/>
        </authorList>
    </citation>
    <scope>NUCLEOTIDE SEQUENCE</scope>
    <source>
        <strain evidence="1">RS0144</strain>
    </source>
</reference>
<accession>A0AAV5ULP6</accession>
<evidence type="ECO:0000313" key="2">
    <source>
        <dbReference type="Proteomes" id="UP001432027"/>
    </source>
</evidence>
<gene>
    <name evidence="1" type="ORF">PENTCL1PPCAC_30158</name>
</gene>
<dbReference type="InterPro" id="IPR019428">
    <property type="entry name" value="7TM_GPCR_serpentine_rcpt_Str"/>
</dbReference>
<comment type="caution">
    <text evidence="1">The sequence shown here is derived from an EMBL/GenBank/DDBJ whole genome shotgun (WGS) entry which is preliminary data.</text>
</comment>
<evidence type="ECO:0000313" key="1">
    <source>
        <dbReference type="EMBL" id="GMT07984.1"/>
    </source>
</evidence>
<dbReference type="EMBL" id="BTSX01000006">
    <property type="protein sequence ID" value="GMT07984.1"/>
    <property type="molecule type" value="Genomic_DNA"/>
</dbReference>
<dbReference type="Proteomes" id="UP001432027">
    <property type="component" value="Unassembled WGS sequence"/>
</dbReference>
<name>A0AAV5ULP6_9BILA</name>
<evidence type="ECO:0008006" key="3">
    <source>
        <dbReference type="Google" id="ProtNLM"/>
    </source>
</evidence>
<dbReference type="Pfam" id="PF10326">
    <property type="entry name" value="7TM_GPCR_Str"/>
    <property type="match status" value="1"/>
</dbReference>
<keyword evidence="2" id="KW-1185">Reference proteome</keyword>
<protein>
    <recommendedName>
        <fullName evidence="3">G protein-coupled receptor</fullName>
    </recommendedName>
</protein>
<sequence length="66" mass="7576">MSISTLYPAVDPLLLIICIQSYRRRIYVWFECCIPHKYRMPVSAVSTKSKFTSSVIGTRSYALSRA</sequence>
<dbReference type="AlphaFoldDB" id="A0AAV5ULP6"/>
<organism evidence="1 2">
    <name type="scientific">Pristionchus entomophagus</name>
    <dbReference type="NCBI Taxonomy" id="358040"/>
    <lineage>
        <taxon>Eukaryota</taxon>
        <taxon>Metazoa</taxon>
        <taxon>Ecdysozoa</taxon>
        <taxon>Nematoda</taxon>
        <taxon>Chromadorea</taxon>
        <taxon>Rhabditida</taxon>
        <taxon>Rhabditina</taxon>
        <taxon>Diplogasteromorpha</taxon>
        <taxon>Diplogasteroidea</taxon>
        <taxon>Neodiplogasteridae</taxon>
        <taxon>Pristionchus</taxon>
    </lineage>
</organism>